<evidence type="ECO:0000256" key="4">
    <source>
        <dbReference type="ARBA" id="ARBA00022475"/>
    </source>
</evidence>
<dbReference type="OrthoDB" id="6358884at2759"/>
<evidence type="ECO:0008006" key="15">
    <source>
        <dbReference type="Google" id="ProtNLM"/>
    </source>
</evidence>
<evidence type="ECO:0000256" key="1">
    <source>
        <dbReference type="ARBA" id="ARBA00004651"/>
    </source>
</evidence>
<feature type="transmembrane region" description="Helical" evidence="12">
    <location>
        <begin position="165"/>
        <end position="183"/>
    </location>
</feature>
<feature type="transmembrane region" description="Helical" evidence="12">
    <location>
        <begin position="195"/>
        <end position="214"/>
    </location>
</feature>
<protein>
    <recommendedName>
        <fullName evidence="15">Sodium-coupled monocarboxylate transporter 1</fullName>
    </recommendedName>
</protein>
<feature type="transmembrane region" description="Helical" evidence="12">
    <location>
        <begin position="344"/>
        <end position="367"/>
    </location>
</feature>
<keyword evidence="4" id="KW-1003">Cell membrane</keyword>
<dbReference type="Proteomes" id="UP000015104">
    <property type="component" value="Unassembled WGS sequence"/>
</dbReference>
<feature type="transmembrane region" description="Helical" evidence="12">
    <location>
        <begin position="515"/>
        <end position="538"/>
    </location>
</feature>
<dbReference type="PANTHER" id="PTHR42985:SF40">
    <property type="entry name" value="LD47995P-RELATED"/>
    <property type="match status" value="1"/>
</dbReference>
<comment type="subcellular location">
    <subcellularLocation>
        <location evidence="1">Cell membrane</location>
        <topology evidence="1">Multi-pass membrane protein</topology>
    </subcellularLocation>
</comment>
<evidence type="ECO:0000256" key="11">
    <source>
        <dbReference type="RuleBase" id="RU362091"/>
    </source>
</evidence>
<gene>
    <name evidence="13" type="primary">107361424</name>
</gene>
<evidence type="ECO:0000256" key="3">
    <source>
        <dbReference type="ARBA" id="ARBA00022448"/>
    </source>
</evidence>
<dbReference type="GO" id="GO:0005886">
    <property type="term" value="C:plasma membrane"/>
    <property type="evidence" value="ECO:0007669"/>
    <property type="project" value="UniProtKB-SubCell"/>
</dbReference>
<dbReference type="HOGENOM" id="CLU_018808_11_1_1"/>
<reference evidence="13" key="2">
    <citation type="submission" date="2015-06" db="UniProtKB">
        <authorList>
            <consortium name="EnsemblMetazoa"/>
        </authorList>
    </citation>
    <scope>IDENTIFICATION</scope>
</reference>
<dbReference type="STRING" id="32264.T1K6G7"/>
<feature type="transmembrane region" description="Helical" evidence="12">
    <location>
        <begin position="445"/>
        <end position="466"/>
    </location>
</feature>
<dbReference type="OMA" id="FLFPCCK"/>
<comment type="similarity">
    <text evidence="2 11">Belongs to the sodium:solute symporter (SSF) (TC 2.A.21) family.</text>
</comment>
<dbReference type="EMBL" id="CAEY01001791">
    <property type="status" value="NOT_ANNOTATED_CDS"/>
    <property type="molecule type" value="Genomic_DNA"/>
</dbReference>
<dbReference type="NCBIfam" id="TIGR00813">
    <property type="entry name" value="sss"/>
    <property type="match status" value="1"/>
</dbReference>
<feature type="transmembrane region" description="Helical" evidence="12">
    <location>
        <begin position="19"/>
        <end position="38"/>
    </location>
</feature>
<dbReference type="EnsemblMetazoa" id="tetur06g00440.1">
    <property type="protein sequence ID" value="tetur06g00440.1"/>
    <property type="gene ID" value="tetur06g00440"/>
</dbReference>
<evidence type="ECO:0000256" key="7">
    <source>
        <dbReference type="ARBA" id="ARBA00023053"/>
    </source>
</evidence>
<evidence type="ECO:0000256" key="2">
    <source>
        <dbReference type="ARBA" id="ARBA00006434"/>
    </source>
</evidence>
<feature type="transmembrane region" description="Helical" evidence="12">
    <location>
        <begin position="90"/>
        <end position="112"/>
    </location>
</feature>
<feature type="transmembrane region" description="Helical" evidence="12">
    <location>
        <begin position="284"/>
        <end position="307"/>
    </location>
</feature>
<feature type="transmembrane region" description="Helical" evidence="12">
    <location>
        <begin position="58"/>
        <end position="78"/>
    </location>
</feature>
<keyword evidence="6 12" id="KW-1133">Transmembrane helix</keyword>
<evidence type="ECO:0000313" key="13">
    <source>
        <dbReference type="EnsemblMetazoa" id="tetur06g00440.1"/>
    </source>
</evidence>
<dbReference type="PROSITE" id="PS50283">
    <property type="entry name" value="NA_SOLUT_SYMP_3"/>
    <property type="match status" value="1"/>
</dbReference>
<dbReference type="PANTHER" id="PTHR42985">
    <property type="entry name" value="SODIUM-COUPLED MONOCARBOXYLATE TRANSPORTER"/>
    <property type="match status" value="1"/>
</dbReference>
<reference evidence="14" key="1">
    <citation type="submission" date="2011-08" db="EMBL/GenBank/DDBJ databases">
        <authorList>
            <person name="Rombauts S."/>
        </authorList>
    </citation>
    <scope>NUCLEOTIDE SEQUENCE</scope>
    <source>
        <strain evidence="14">London</strain>
    </source>
</reference>
<evidence type="ECO:0000313" key="14">
    <source>
        <dbReference type="Proteomes" id="UP000015104"/>
    </source>
</evidence>
<keyword evidence="8" id="KW-0406">Ion transport</keyword>
<evidence type="ECO:0000256" key="9">
    <source>
        <dbReference type="ARBA" id="ARBA00023136"/>
    </source>
</evidence>
<evidence type="ECO:0000256" key="10">
    <source>
        <dbReference type="ARBA" id="ARBA00023201"/>
    </source>
</evidence>
<sequence>MNNQTTIAYSKHNFTIIDYLVFAALLAVSSGIGVFFWCKDRKKANNSAYLTGNRNLSVIPVALSLAASFMSTNTILGVPAEVYLLGTQYSVHMISFLIAILLASYIFMPLYYDLNVISVNKYLSLRFQSPEIRIIGSLGFILATLPYMGVVLYGPSLALSSVTPLSVNTSILVVGAICTFYTTMGGIKAVIWSDVIQFFLMLNCLLMVVIVGSFEMGFVEPWRIANQGGRVNFFNFDFNIYRNDNFWVVFLGSVIGWTGVYCSKQTQVQRYCCLESKEKARQALFWNVPGVLVIAILAIWSGIIIYAKYHACDPISLGIVERHDQMMPLYVQDTLSRIPGLSGVFVVGVFSGSLSTLSSGYNALATLTWDDFLRRHFSGTTDQTQARITKGLSALYGLSSIGIAFFIGRLGTVLQASAALVGAISGPLLALFTLGIFIPFGNAKGAIGGFLSGLIISLFMALGAVFNLRPKIRLPVSTDNCSYDISLAFGSPISPDPYIKPWEYKPEGLNQFFHVSYYLISFVGFLISITTGIVISLLTGGSNVKDKRYLSPLVWWLLPKNLEDKKKIPTNGVNGSASASCDKKANFNSEIELLNQGVKDDIKLESDTPKLSQV</sequence>
<feature type="transmembrane region" description="Helical" evidence="12">
    <location>
        <begin position="413"/>
        <end position="438"/>
    </location>
</feature>
<evidence type="ECO:0000256" key="12">
    <source>
        <dbReference type="SAM" id="Phobius"/>
    </source>
</evidence>
<keyword evidence="7" id="KW-0915">Sodium</keyword>
<keyword evidence="9 12" id="KW-0472">Membrane</keyword>
<dbReference type="InterPro" id="IPR051163">
    <property type="entry name" value="Sodium:Solute_Symporter_SSF"/>
</dbReference>
<dbReference type="Gene3D" id="1.20.1730.10">
    <property type="entry name" value="Sodium/glucose cotransporter"/>
    <property type="match status" value="1"/>
</dbReference>
<dbReference type="eggNOG" id="KOG2349">
    <property type="taxonomic scope" value="Eukaryota"/>
</dbReference>
<dbReference type="Pfam" id="PF00474">
    <property type="entry name" value="SSF"/>
    <property type="match status" value="1"/>
</dbReference>
<dbReference type="GO" id="GO:0006814">
    <property type="term" value="P:sodium ion transport"/>
    <property type="evidence" value="ECO:0007669"/>
    <property type="project" value="UniProtKB-KW"/>
</dbReference>
<keyword evidence="3" id="KW-0813">Transport</keyword>
<dbReference type="KEGG" id="tut:107361424"/>
<dbReference type="InterPro" id="IPR001734">
    <property type="entry name" value="Na/solute_symporter"/>
</dbReference>
<dbReference type="CDD" id="cd11492">
    <property type="entry name" value="SLC5sbd_NIS-SMVT"/>
    <property type="match status" value="1"/>
</dbReference>
<feature type="transmembrane region" description="Helical" evidence="12">
    <location>
        <begin position="132"/>
        <end position="153"/>
    </location>
</feature>
<dbReference type="InterPro" id="IPR038377">
    <property type="entry name" value="Na/Glc_symporter_sf"/>
</dbReference>
<accession>T1K6G7</accession>
<name>T1K6G7_TETUR</name>
<keyword evidence="14" id="KW-1185">Reference proteome</keyword>
<feature type="transmembrane region" description="Helical" evidence="12">
    <location>
        <begin position="388"/>
        <end position="407"/>
    </location>
</feature>
<evidence type="ECO:0000256" key="8">
    <source>
        <dbReference type="ARBA" id="ARBA00023065"/>
    </source>
</evidence>
<evidence type="ECO:0000256" key="5">
    <source>
        <dbReference type="ARBA" id="ARBA00022692"/>
    </source>
</evidence>
<keyword evidence="10" id="KW-0739">Sodium transport</keyword>
<dbReference type="GO" id="GO:0015293">
    <property type="term" value="F:symporter activity"/>
    <property type="evidence" value="ECO:0007669"/>
    <property type="project" value="TreeGrafter"/>
</dbReference>
<evidence type="ECO:0000256" key="6">
    <source>
        <dbReference type="ARBA" id="ARBA00022989"/>
    </source>
</evidence>
<feature type="transmembrane region" description="Helical" evidence="12">
    <location>
        <begin position="246"/>
        <end position="263"/>
    </location>
</feature>
<dbReference type="AlphaFoldDB" id="T1K6G7"/>
<proteinExistence type="inferred from homology"/>
<organism evidence="13 14">
    <name type="scientific">Tetranychus urticae</name>
    <name type="common">Two-spotted spider mite</name>
    <dbReference type="NCBI Taxonomy" id="32264"/>
    <lineage>
        <taxon>Eukaryota</taxon>
        <taxon>Metazoa</taxon>
        <taxon>Ecdysozoa</taxon>
        <taxon>Arthropoda</taxon>
        <taxon>Chelicerata</taxon>
        <taxon>Arachnida</taxon>
        <taxon>Acari</taxon>
        <taxon>Acariformes</taxon>
        <taxon>Trombidiformes</taxon>
        <taxon>Prostigmata</taxon>
        <taxon>Eleutherengona</taxon>
        <taxon>Raphignathae</taxon>
        <taxon>Tetranychoidea</taxon>
        <taxon>Tetranychidae</taxon>
        <taxon>Tetranychus</taxon>
    </lineage>
</organism>
<keyword evidence="5 12" id="KW-0812">Transmembrane</keyword>